<dbReference type="EMBL" id="CP021425">
    <property type="protein sequence ID" value="ARU57392.1"/>
    <property type="molecule type" value="Genomic_DNA"/>
</dbReference>
<comment type="subunit">
    <text evidence="11">DNA polymerase III contains a core (composed of alpha, epsilon and theta chains) that associates with a tau subunit. This core dimerizes to form the POLIII' complex. PolIII' associates with the gamma complex (composed of gamma, delta, delta', psi and chi chains) and with the beta chain to form the complete DNA polymerase III complex.</text>
</comment>
<dbReference type="NCBIfam" id="NF004046">
    <property type="entry name" value="PRK05563.1"/>
    <property type="match status" value="1"/>
</dbReference>
<dbReference type="InterPro" id="IPR021029">
    <property type="entry name" value="DNA_pol_III_tau_dom-5"/>
</dbReference>
<dbReference type="InterPro" id="IPR038249">
    <property type="entry name" value="PolIII_tau_V_sf"/>
</dbReference>
<gene>
    <name evidence="11" type="primary">dnaX</name>
    <name evidence="14" type="ORF">OLMES_3352</name>
</gene>
<dbReference type="GO" id="GO:0005524">
    <property type="term" value="F:ATP binding"/>
    <property type="evidence" value="ECO:0007669"/>
    <property type="project" value="UniProtKB-KW"/>
</dbReference>
<dbReference type="GO" id="GO:0003887">
    <property type="term" value="F:DNA-directed DNA polymerase activity"/>
    <property type="evidence" value="ECO:0007669"/>
    <property type="project" value="UniProtKB-KW"/>
</dbReference>
<dbReference type="RefSeq" id="WP_087462292.1">
    <property type="nucleotide sequence ID" value="NZ_CP021425.1"/>
</dbReference>
<dbReference type="CDD" id="cd00009">
    <property type="entry name" value="AAA"/>
    <property type="match status" value="1"/>
</dbReference>
<dbReference type="OrthoDB" id="9810148at2"/>
<feature type="compositionally biased region" description="Basic and acidic residues" evidence="12">
    <location>
        <begin position="537"/>
        <end position="551"/>
    </location>
</feature>
<dbReference type="GO" id="GO:0009360">
    <property type="term" value="C:DNA polymerase III complex"/>
    <property type="evidence" value="ECO:0007669"/>
    <property type="project" value="InterPro"/>
</dbReference>
<dbReference type="EC" id="2.7.7.7" evidence="11"/>
<keyword evidence="3 11" id="KW-0548">Nucleotidyltransferase</keyword>
<dbReference type="InterPro" id="IPR022754">
    <property type="entry name" value="DNA_pol_III_gamma-3"/>
</dbReference>
<sequence length="709" mass="78189">MSYQVLARKWRPKSFAELVGQEHVLKALVHALDSGRLHHAYLFTGTRGVGKTTIGRILAKCLNCEQGVVSAPCGVCSACQEISEGRFVDLIEIDAASRTKVEDMREILDNVQYSPTRGRFKVYLIDEVHMLSQSSFNALLKTLEEPPEHVKFLLATTDPQKLPVTILSRCLQFNLKNMPADKIVSHLQRILNEEQIEGEDNALWMLARAAEGSMRDALSLTDQAIAYCKGLVKEKEVSEMLGTVDQRQVYRLVNYLAGNQPRELLAEVEGLSEYSPDYRNVLEQIISIMHRTTIEQVAPGAIDNARGDQDAVRELASSLSPEDVQLFYQIALVGRQDLALAPDPRAGFEMVLLRMLAFRPNAQHAAEVAAPDSGPVDVDQEPEQKKNSENGILDHSSAVEAQSPEISALREPVSEAPQAVKVAPPSSSVADDSLPPWVTESVPDADPGTAGLQQDNRAQVSSVPKHGIESDEVSSDVRSNSVMSGASRQPNHEDQSNLRQSPPEVASDRVAAEPVIPHQDPDRVVAQPTEIAQPRESAGHHIAESPKRDQSGSDASLPPPELNQPAANTQVKEALEPIPLSEFDWVGDFESLGLTGMTMNIAAHCDWASDGSLVTMRIDVGHHRMLTEVHRKRIVDAVQARLAEPVRIEFLAEQPVSETPMQRRERNRAERLALAVQSIENDQNVQQFIALFDARIMEKTVEPIDPVRQ</sequence>
<dbReference type="InterPro" id="IPR050238">
    <property type="entry name" value="DNA_Rep/Repair_Clamp_Loader"/>
</dbReference>
<evidence type="ECO:0000313" key="14">
    <source>
        <dbReference type="EMBL" id="ARU57392.1"/>
    </source>
</evidence>
<dbReference type="PANTHER" id="PTHR11669:SF0">
    <property type="entry name" value="PROTEIN STICHEL-LIKE 2"/>
    <property type="match status" value="1"/>
</dbReference>
<evidence type="ECO:0000256" key="12">
    <source>
        <dbReference type="SAM" id="MobiDB-lite"/>
    </source>
</evidence>
<keyword evidence="15" id="KW-1185">Reference proteome</keyword>
<dbReference type="InterPro" id="IPR008921">
    <property type="entry name" value="DNA_pol3_clamp-load_cplx_C"/>
</dbReference>
<dbReference type="InterPro" id="IPR012763">
    <property type="entry name" value="DNA_pol_III_sug/sutau_N"/>
</dbReference>
<name>A0A1Y0IA41_9GAMM</name>
<dbReference type="KEGG" id="ome:OLMES_3352"/>
<dbReference type="GO" id="GO:0046872">
    <property type="term" value="F:metal ion binding"/>
    <property type="evidence" value="ECO:0007669"/>
    <property type="project" value="UniProtKB-KW"/>
</dbReference>
<protein>
    <recommendedName>
        <fullName evidence="11">DNA polymerase III subunit gamma/tau</fullName>
        <ecNumber evidence="11">2.7.7.7</ecNumber>
    </recommendedName>
</protein>
<reference evidence="14 15" key="1">
    <citation type="submission" date="2017-05" db="EMBL/GenBank/DDBJ databases">
        <title>Genomic insights into alkan degradation activity of Oleiphilus messinensis.</title>
        <authorList>
            <person name="Kozyavkin S.A."/>
            <person name="Slesarev A.I."/>
            <person name="Golyshin P.N."/>
            <person name="Korzhenkov A."/>
            <person name="Golyshina O.N."/>
            <person name="Toshchakov S.V."/>
        </authorList>
    </citation>
    <scope>NUCLEOTIDE SEQUENCE [LARGE SCALE GENOMIC DNA]</scope>
    <source>
        <strain evidence="14 15">ME102</strain>
    </source>
</reference>
<dbReference type="NCBIfam" id="NF005942">
    <property type="entry name" value="PRK07994.1"/>
    <property type="match status" value="1"/>
</dbReference>
<dbReference type="GO" id="GO:0003677">
    <property type="term" value="F:DNA binding"/>
    <property type="evidence" value="ECO:0007669"/>
    <property type="project" value="InterPro"/>
</dbReference>
<feature type="compositionally biased region" description="Polar residues" evidence="12">
    <location>
        <begin position="476"/>
        <end position="489"/>
    </location>
</feature>
<dbReference type="PANTHER" id="PTHR11669">
    <property type="entry name" value="REPLICATION FACTOR C / DNA POLYMERASE III GAMMA-TAU SUBUNIT"/>
    <property type="match status" value="1"/>
</dbReference>
<proteinExistence type="inferred from homology"/>
<feature type="region of interest" description="Disordered" evidence="12">
    <location>
        <begin position="533"/>
        <end position="564"/>
    </location>
</feature>
<keyword evidence="2 11" id="KW-0808">Transferase</keyword>
<dbReference type="AlphaFoldDB" id="A0A1Y0IA41"/>
<dbReference type="Gene3D" id="3.30.300.150">
    <property type="entry name" value="DNA polymerase III, tau subunit, domain V"/>
    <property type="match status" value="1"/>
</dbReference>
<dbReference type="SUPFAM" id="SSF48019">
    <property type="entry name" value="post-AAA+ oligomerization domain-like"/>
    <property type="match status" value="1"/>
</dbReference>
<feature type="compositionally biased region" description="Polar residues" evidence="12">
    <location>
        <begin position="451"/>
        <end position="462"/>
    </location>
</feature>
<dbReference type="Gene3D" id="1.10.8.60">
    <property type="match status" value="1"/>
</dbReference>
<comment type="catalytic activity">
    <reaction evidence="10 11">
        <text>DNA(n) + a 2'-deoxyribonucleoside 5'-triphosphate = DNA(n+1) + diphosphate</text>
        <dbReference type="Rhea" id="RHEA:22508"/>
        <dbReference type="Rhea" id="RHEA-COMP:17339"/>
        <dbReference type="Rhea" id="RHEA-COMP:17340"/>
        <dbReference type="ChEBI" id="CHEBI:33019"/>
        <dbReference type="ChEBI" id="CHEBI:61560"/>
        <dbReference type="ChEBI" id="CHEBI:173112"/>
        <dbReference type="EC" id="2.7.7.7"/>
    </reaction>
</comment>
<evidence type="ECO:0000256" key="8">
    <source>
        <dbReference type="ARBA" id="ARBA00022840"/>
    </source>
</evidence>
<keyword evidence="7" id="KW-0862">Zinc</keyword>
<dbReference type="Gene3D" id="3.40.50.300">
    <property type="entry name" value="P-loop containing nucleotide triphosphate hydrolases"/>
    <property type="match status" value="1"/>
</dbReference>
<evidence type="ECO:0000256" key="9">
    <source>
        <dbReference type="ARBA" id="ARBA00022932"/>
    </source>
</evidence>
<feature type="region of interest" description="Disordered" evidence="12">
    <location>
        <begin position="366"/>
        <end position="509"/>
    </location>
</feature>
<dbReference type="FunFam" id="1.20.272.10:FF:000003">
    <property type="entry name" value="DNA polymerase III subunit gamma/tau"/>
    <property type="match status" value="1"/>
</dbReference>
<dbReference type="PRINTS" id="PR00300">
    <property type="entry name" value="CLPPROTEASEA"/>
</dbReference>
<evidence type="ECO:0000256" key="1">
    <source>
        <dbReference type="ARBA" id="ARBA00006360"/>
    </source>
</evidence>
<dbReference type="Pfam" id="PF13177">
    <property type="entry name" value="DNA_pol3_delta2"/>
    <property type="match status" value="1"/>
</dbReference>
<keyword evidence="6 11" id="KW-0547">Nucleotide-binding</keyword>
<comment type="function">
    <text evidence="11">DNA polymerase III is a complex, multichain enzyme responsible for most of the replicative synthesis in bacteria. This DNA polymerase also exhibits 3' to 5' exonuclease activity.</text>
</comment>
<dbReference type="SMART" id="SM00382">
    <property type="entry name" value="AAA"/>
    <property type="match status" value="1"/>
</dbReference>
<dbReference type="Proteomes" id="UP000196027">
    <property type="component" value="Chromosome"/>
</dbReference>
<evidence type="ECO:0000256" key="5">
    <source>
        <dbReference type="ARBA" id="ARBA00022723"/>
    </source>
</evidence>
<dbReference type="Gene3D" id="1.20.272.10">
    <property type="match status" value="1"/>
</dbReference>
<dbReference type="InterPro" id="IPR045085">
    <property type="entry name" value="HLD_clamp_pol_III_gamma_tau"/>
</dbReference>
<dbReference type="InterPro" id="IPR003593">
    <property type="entry name" value="AAA+_ATPase"/>
</dbReference>
<evidence type="ECO:0000256" key="10">
    <source>
        <dbReference type="ARBA" id="ARBA00049244"/>
    </source>
</evidence>
<dbReference type="GO" id="GO:0006261">
    <property type="term" value="P:DNA-templated DNA replication"/>
    <property type="evidence" value="ECO:0007669"/>
    <property type="project" value="TreeGrafter"/>
</dbReference>
<feature type="domain" description="AAA+ ATPase" evidence="13">
    <location>
        <begin position="37"/>
        <end position="179"/>
    </location>
</feature>
<dbReference type="SUPFAM" id="SSF52540">
    <property type="entry name" value="P-loop containing nucleoside triphosphate hydrolases"/>
    <property type="match status" value="1"/>
</dbReference>
<dbReference type="CDD" id="cd18137">
    <property type="entry name" value="HLD_clamp_pol_III_gamma_tau"/>
    <property type="match status" value="1"/>
</dbReference>
<dbReference type="InterPro" id="IPR001270">
    <property type="entry name" value="ClpA/B"/>
</dbReference>
<keyword evidence="8 11" id="KW-0067">ATP-binding</keyword>
<organism evidence="14 15">
    <name type="scientific">Oleiphilus messinensis</name>
    <dbReference type="NCBI Taxonomy" id="141451"/>
    <lineage>
        <taxon>Bacteria</taxon>
        <taxon>Pseudomonadati</taxon>
        <taxon>Pseudomonadota</taxon>
        <taxon>Gammaproteobacteria</taxon>
        <taxon>Oceanospirillales</taxon>
        <taxon>Oleiphilaceae</taxon>
        <taxon>Oleiphilus</taxon>
    </lineage>
</organism>
<keyword evidence="5" id="KW-0479">Metal-binding</keyword>
<evidence type="ECO:0000256" key="3">
    <source>
        <dbReference type="ARBA" id="ARBA00022695"/>
    </source>
</evidence>
<comment type="similarity">
    <text evidence="1 11">Belongs to the DnaX/STICHEL family.</text>
</comment>
<dbReference type="Pfam" id="PF22608">
    <property type="entry name" value="DNAX_ATPase_lid"/>
    <property type="match status" value="1"/>
</dbReference>
<evidence type="ECO:0000256" key="11">
    <source>
        <dbReference type="RuleBase" id="RU364063"/>
    </source>
</evidence>
<evidence type="ECO:0000313" key="15">
    <source>
        <dbReference type="Proteomes" id="UP000196027"/>
    </source>
</evidence>
<evidence type="ECO:0000259" key="13">
    <source>
        <dbReference type="SMART" id="SM00382"/>
    </source>
</evidence>
<keyword evidence="9 11" id="KW-0239">DNA-directed DNA polymerase</keyword>
<accession>A0A1Y0IA41</accession>
<evidence type="ECO:0000256" key="7">
    <source>
        <dbReference type="ARBA" id="ARBA00022833"/>
    </source>
</evidence>
<evidence type="ECO:0000256" key="4">
    <source>
        <dbReference type="ARBA" id="ARBA00022705"/>
    </source>
</evidence>
<dbReference type="FunFam" id="3.40.50.300:FF:000014">
    <property type="entry name" value="DNA polymerase III subunit gamma/tau"/>
    <property type="match status" value="1"/>
</dbReference>
<evidence type="ECO:0000256" key="2">
    <source>
        <dbReference type="ARBA" id="ARBA00022679"/>
    </source>
</evidence>
<keyword evidence="4 11" id="KW-0235">DNA replication</keyword>
<dbReference type="InterPro" id="IPR027417">
    <property type="entry name" value="P-loop_NTPase"/>
</dbReference>
<dbReference type="Pfam" id="PF12169">
    <property type="entry name" value="DNA_pol3_gamma3"/>
    <property type="match status" value="1"/>
</dbReference>
<dbReference type="Pfam" id="PF12170">
    <property type="entry name" value="DNA_pol3_tau_5"/>
    <property type="match status" value="1"/>
</dbReference>
<dbReference type="FunFam" id="1.10.8.60:FF:000013">
    <property type="entry name" value="DNA polymerase III subunit gamma/tau"/>
    <property type="match status" value="1"/>
</dbReference>
<evidence type="ECO:0000256" key="6">
    <source>
        <dbReference type="ARBA" id="ARBA00022741"/>
    </source>
</evidence>
<dbReference type="NCBIfam" id="TIGR02397">
    <property type="entry name" value="dnaX_nterm"/>
    <property type="match status" value="1"/>
</dbReference>